<proteinExistence type="predicted"/>
<reference evidence="2" key="1">
    <citation type="journal article" date="2019" name="bioRxiv">
        <title>The Genome of the Zebra Mussel, Dreissena polymorpha: A Resource for Invasive Species Research.</title>
        <authorList>
            <person name="McCartney M.A."/>
            <person name="Auch B."/>
            <person name="Kono T."/>
            <person name="Mallez S."/>
            <person name="Zhang Y."/>
            <person name="Obille A."/>
            <person name="Becker A."/>
            <person name="Abrahante J.E."/>
            <person name="Garbe J."/>
            <person name="Badalamenti J.P."/>
            <person name="Herman A."/>
            <person name="Mangelson H."/>
            <person name="Liachko I."/>
            <person name="Sullivan S."/>
            <person name="Sone E.D."/>
            <person name="Koren S."/>
            <person name="Silverstein K.A.T."/>
            <person name="Beckman K.B."/>
            <person name="Gohl D.M."/>
        </authorList>
    </citation>
    <scope>NUCLEOTIDE SEQUENCE</scope>
    <source>
        <strain evidence="2">Duluth1</strain>
        <tissue evidence="2">Whole animal</tissue>
    </source>
</reference>
<protein>
    <submittedName>
        <fullName evidence="2">Uncharacterized protein</fullName>
    </submittedName>
</protein>
<comment type="caution">
    <text evidence="2">The sequence shown here is derived from an EMBL/GenBank/DDBJ whole genome shotgun (WGS) entry which is preliminary data.</text>
</comment>
<dbReference type="AlphaFoldDB" id="A0A9D4GCU7"/>
<evidence type="ECO:0000313" key="3">
    <source>
        <dbReference type="Proteomes" id="UP000828390"/>
    </source>
</evidence>
<feature type="compositionally biased region" description="Basic and acidic residues" evidence="1">
    <location>
        <begin position="10"/>
        <end position="20"/>
    </location>
</feature>
<accession>A0A9D4GCU7</accession>
<name>A0A9D4GCU7_DREPO</name>
<organism evidence="2 3">
    <name type="scientific">Dreissena polymorpha</name>
    <name type="common">Zebra mussel</name>
    <name type="synonym">Mytilus polymorpha</name>
    <dbReference type="NCBI Taxonomy" id="45954"/>
    <lineage>
        <taxon>Eukaryota</taxon>
        <taxon>Metazoa</taxon>
        <taxon>Spiralia</taxon>
        <taxon>Lophotrochozoa</taxon>
        <taxon>Mollusca</taxon>
        <taxon>Bivalvia</taxon>
        <taxon>Autobranchia</taxon>
        <taxon>Heteroconchia</taxon>
        <taxon>Euheterodonta</taxon>
        <taxon>Imparidentia</taxon>
        <taxon>Neoheterodontei</taxon>
        <taxon>Myida</taxon>
        <taxon>Dreissenoidea</taxon>
        <taxon>Dreissenidae</taxon>
        <taxon>Dreissena</taxon>
    </lineage>
</organism>
<evidence type="ECO:0000313" key="2">
    <source>
        <dbReference type="EMBL" id="KAH3814794.1"/>
    </source>
</evidence>
<keyword evidence="3" id="KW-1185">Reference proteome</keyword>
<dbReference type="Proteomes" id="UP000828390">
    <property type="component" value="Unassembled WGS sequence"/>
</dbReference>
<feature type="region of interest" description="Disordered" evidence="1">
    <location>
        <begin position="1"/>
        <end position="20"/>
    </location>
</feature>
<sequence>MSFTLSSESPPKRPSSDREFVGSYSGSVLIISSIDNKNWFFTENGLDSVDILL</sequence>
<evidence type="ECO:0000256" key="1">
    <source>
        <dbReference type="SAM" id="MobiDB-lite"/>
    </source>
</evidence>
<gene>
    <name evidence="2" type="ORF">DPMN_143307</name>
</gene>
<dbReference type="EMBL" id="JAIWYP010000006">
    <property type="protein sequence ID" value="KAH3814794.1"/>
    <property type="molecule type" value="Genomic_DNA"/>
</dbReference>
<reference evidence="2" key="2">
    <citation type="submission" date="2020-11" db="EMBL/GenBank/DDBJ databases">
        <authorList>
            <person name="McCartney M.A."/>
            <person name="Auch B."/>
            <person name="Kono T."/>
            <person name="Mallez S."/>
            <person name="Becker A."/>
            <person name="Gohl D.M."/>
            <person name="Silverstein K.A.T."/>
            <person name="Koren S."/>
            <person name="Bechman K.B."/>
            <person name="Herman A."/>
            <person name="Abrahante J.E."/>
            <person name="Garbe J."/>
        </authorList>
    </citation>
    <scope>NUCLEOTIDE SEQUENCE</scope>
    <source>
        <strain evidence="2">Duluth1</strain>
        <tissue evidence="2">Whole animal</tissue>
    </source>
</reference>